<organism evidence="2 3">
    <name type="scientific">Rickenella mellea</name>
    <dbReference type="NCBI Taxonomy" id="50990"/>
    <lineage>
        <taxon>Eukaryota</taxon>
        <taxon>Fungi</taxon>
        <taxon>Dikarya</taxon>
        <taxon>Basidiomycota</taxon>
        <taxon>Agaricomycotina</taxon>
        <taxon>Agaricomycetes</taxon>
        <taxon>Hymenochaetales</taxon>
        <taxon>Rickenellaceae</taxon>
        <taxon>Rickenella</taxon>
    </lineage>
</organism>
<dbReference type="EMBL" id="ML170162">
    <property type="protein sequence ID" value="TDL26100.1"/>
    <property type="molecule type" value="Genomic_DNA"/>
</dbReference>
<evidence type="ECO:0000313" key="2">
    <source>
        <dbReference type="EMBL" id="TDL26100.1"/>
    </source>
</evidence>
<dbReference type="Proteomes" id="UP000294933">
    <property type="component" value="Unassembled WGS sequence"/>
</dbReference>
<evidence type="ECO:0000313" key="3">
    <source>
        <dbReference type="Proteomes" id="UP000294933"/>
    </source>
</evidence>
<gene>
    <name evidence="2" type="ORF">BD410DRAFT_784123</name>
</gene>
<proteinExistence type="predicted"/>
<name>A0A4Y7QGV6_9AGAM</name>
<reference evidence="2 3" key="1">
    <citation type="submission" date="2018-06" db="EMBL/GenBank/DDBJ databases">
        <title>A transcriptomic atlas of mushroom development highlights an independent origin of complex multicellularity.</title>
        <authorList>
            <consortium name="DOE Joint Genome Institute"/>
            <person name="Krizsan K."/>
            <person name="Almasi E."/>
            <person name="Merenyi Z."/>
            <person name="Sahu N."/>
            <person name="Viragh M."/>
            <person name="Koszo T."/>
            <person name="Mondo S."/>
            <person name="Kiss B."/>
            <person name="Balint B."/>
            <person name="Kues U."/>
            <person name="Barry K."/>
            <person name="Hegedus J.C."/>
            <person name="Henrissat B."/>
            <person name="Johnson J."/>
            <person name="Lipzen A."/>
            <person name="Ohm R."/>
            <person name="Nagy I."/>
            <person name="Pangilinan J."/>
            <person name="Yan J."/>
            <person name="Xiong Y."/>
            <person name="Grigoriev I.V."/>
            <person name="Hibbett D.S."/>
            <person name="Nagy L.G."/>
        </authorList>
    </citation>
    <scope>NUCLEOTIDE SEQUENCE [LARGE SCALE GENOMIC DNA]</scope>
    <source>
        <strain evidence="2 3">SZMC22713</strain>
    </source>
</reference>
<dbReference type="AlphaFoldDB" id="A0A4Y7QGV6"/>
<evidence type="ECO:0000256" key="1">
    <source>
        <dbReference type="SAM" id="MobiDB-lite"/>
    </source>
</evidence>
<accession>A0A4Y7QGV6</accession>
<dbReference type="VEuPathDB" id="FungiDB:BD410DRAFT_784123"/>
<keyword evidence="3" id="KW-1185">Reference proteome</keyword>
<feature type="region of interest" description="Disordered" evidence="1">
    <location>
        <begin position="1"/>
        <end position="20"/>
    </location>
</feature>
<sequence length="225" mass="25468">MAKNLAAHPAPNIKFGSDPRLHPDTKIAANPSSDHSCWLIVFEDVKNISKREKIESYSFEAFVTHQQYLAKPQRGNFVTWILSPFVWEDEAWEKHVMVRSEPFIRQNENTTTPYAIWSVDNVPAGSSLRILLGINHRIETKQADDAFEFQDGALSINSAKFSVNAQHRFQDASGSRFEIEIKKVVGSPESAIANEIKERKFDQTGHPYKVHRSSIEVVLPSPVPV</sequence>
<protein>
    <submittedName>
        <fullName evidence="2">Uncharacterized protein</fullName>
    </submittedName>
</protein>